<evidence type="ECO:0000256" key="3">
    <source>
        <dbReference type="ARBA" id="ARBA00023136"/>
    </source>
</evidence>
<dbReference type="Gene3D" id="3.30.479.30">
    <property type="entry name" value="Band 7 domain"/>
    <property type="match status" value="1"/>
</dbReference>
<name>A0ABP6LMC3_9ACTN</name>
<reference evidence="7" key="1">
    <citation type="journal article" date="2019" name="Int. J. Syst. Evol. Microbiol.">
        <title>The Global Catalogue of Microorganisms (GCM) 10K type strain sequencing project: providing services to taxonomists for standard genome sequencing and annotation.</title>
        <authorList>
            <consortium name="The Broad Institute Genomics Platform"/>
            <consortium name="The Broad Institute Genome Sequencing Center for Infectious Disease"/>
            <person name="Wu L."/>
            <person name="Ma J."/>
        </authorList>
    </citation>
    <scope>NUCLEOTIDE SEQUENCE [LARGE SCALE GENOMIC DNA]</scope>
    <source>
        <strain evidence="7">JCM 14234</strain>
    </source>
</reference>
<evidence type="ECO:0000256" key="2">
    <source>
        <dbReference type="ARBA" id="ARBA00007161"/>
    </source>
</evidence>
<comment type="caution">
    <text evidence="6">The sequence shown here is derived from an EMBL/GenBank/DDBJ whole genome shotgun (WGS) entry which is preliminary data.</text>
</comment>
<sequence length="428" mass="45581">MSTLIPALGAAAVLLILFILLLLSRYRVPGAEEAFIVTGTGKGHQGKVYRGTGTFVLPVVQRATRVQLSSVKADLDTSTPANDGIELKVRGVAVVKVGDTPEDILKAGPRFGDDLARVNALVTEQLSGELRSIVGTMTAKSILVDRQQLVDQVAQSIKEILGNQGLVLDSFSINDVQDSDGQYFSDLAAKERSDQSAIAAQSRAVAHRVAEESRIANEQAIIEQQRELDIERETARQATDRAAAEADAVRPLVEAERRRVQVEKDNEVAEQQARLRDTQLDAEVRRPAEAELYAAQQRAEAKKAEITAEAQARAESIRITGEAEAQALEMRAEALGKLDQVGQLELVLSKLPDIVRATAEPLGEANITLVGDSVDPLTRGAGAGLVSGLEVIRGTTGLDIASLLTDLGNRVAGSVSATTATKGSTGED</sequence>
<comment type="similarity">
    <text evidence="2">Belongs to the band 7/mec-2 family. Flotillin subfamily.</text>
</comment>
<dbReference type="SMART" id="SM00244">
    <property type="entry name" value="PHB"/>
    <property type="match status" value="1"/>
</dbReference>
<dbReference type="CDD" id="cd03399">
    <property type="entry name" value="SPFH_flotillin"/>
    <property type="match status" value="1"/>
</dbReference>
<evidence type="ECO:0000313" key="7">
    <source>
        <dbReference type="Proteomes" id="UP001501035"/>
    </source>
</evidence>
<dbReference type="RefSeq" id="WP_290705394.1">
    <property type="nucleotide sequence ID" value="NZ_BAAAVS010000057.1"/>
</dbReference>
<dbReference type="InterPro" id="IPR036013">
    <property type="entry name" value="Band_7/SPFH_dom_sf"/>
</dbReference>
<evidence type="ECO:0000313" key="6">
    <source>
        <dbReference type="EMBL" id="GAA3046729.1"/>
    </source>
</evidence>
<gene>
    <name evidence="6" type="ORF">GCM10010528_27320</name>
</gene>
<keyword evidence="3" id="KW-0472">Membrane</keyword>
<dbReference type="PANTHER" id="PTHR13806:SF46">
    <property type="entry name" value="FLOTILLIN-1-RELATED"/>
    <property type="match status" value="1"/>
</dbReference>
<feature type="coiled-coil region" evidence="4">
    <location>
        <begin position="221"/>
        <end position="272"/>
    </location>
</feature>
<dbReference type="InterPro" id="IPR027705">
    <property type="entry name" value="Flotillin_fam"/>
</dbReference>
<dbReference type="SUPFAM" id="SSF117892">
    <property type="entry name" value="Band 7/SPFH domain"/>
    <property type="match status" value="1"/>
</dbReference>
<dbReference type="EMBL" id="BAAAVS010000057">
    <property type="protein sequence ID" value="GAA3046729.1"/>
    <property type="molecule type" value="Genomic_DNA"/>
</dbReference>
<feature type="domain" description="Band 7" evidence="5">
    <location>
        <begin position="24"/>
        <end position="191"/>
    </location>
</feature>
<dbReference type="Proteomes" id="UP001501035">
    <property type="component" value="Unassembled WGS sequence"/>
</dbReference>
<dbReference type="InterPro" id="IPR001107">
    <property type="entry name" value="Band_7"/>
</dbReference>
<accession>A0ABP6LMC3</accession>
<dbReference type="Pfam" id="PF01145">
    <property type="entry name" value="Band_7"/>
    <property type="match status" value="1"/>
</dbReference>
<keyword evidence="7" id="KW-1185">Reference proteome</keyword>
<evidence type="ECO:0000256" key="1">
    <source>
        <dbReference type="ARBA" id="ARBA00004370"/>
    </source>
</evidence>
<comment type="subcellular location">
    <subcellularLocation>
        <location evidence="1">Membrane</location>
    </subcellularLocation>
</comment>
<evidence type="ECO:0000256" key="4">
    <source>
        <dbReference type="SAM" id="Coils"/>
    </source>
</evidence>
<keyword evidence="4" id="KW-0175">Coiled coil</keyword>
<organism evidence="6 7">
    <name type="scientific">Gordonia defluvii</name>
    <dbReference type="NCBI Taxonomy" id="283718"/>
    <lineage>
        <taxon>Bacteria</taxon>
        <taxon>Bacillati</taxon>
        <taxon>Actinomycetota</taxon>
        <taxon>Actinomycetes</taxon>
        <taxon>Mycobacteriales</taxon>
        <taxon>Gordoniaceae</taxon>
        <taxon>Gordonia</taxon>
    </lineage>
</organism>
<proteinExistence type="inferred from homology"/>
<dbReference type="PANTHER" id="PTHR13806">
    <property type="entry name" value="FLOTILLIN-RELATED"/>
    <property type="match status" value="1"/>
</dbReference>
<evidence type="ECO:0000259" key="5">
    <source>
        <dbReference type="SMART" id="SM00244"/>
    </source>
</evidence>
<protein>
    <submittedName>
        <fullName evidence="6">Flotillin family protein</fullName>
    </submittedName>
</protein>